<keyword evidence="6 8" id="KW-1133">Transmembrane helix</keyword>
<feature type="transmembrane region" description="Helical" evidence="8">
    <location>
        <begin position="68"/>
        <end position="85"/>
    </location>
</feature>
<feature type="transmembrane region" description="Helical" evidence="8">
    <location>
        <begin position="97"/>
        <end position="115"/>
    </location>
</feature>
<evidence type="ECO:0000256" key="4">
    <source>
        <dbReference type="ARBA" id="ARBA00022475"/>
    </source>
</evidence>
<keyword evidence="7 8" id="KW-0472">Membrane</keyword>
<evidence type="ECO:0000256" key="7">
    <source>
        <dbReference type="ARBA" id="ARBA00023136"/>
    </source>
</evidence>
<dbReference type="Gene3D" id="1.10.3470.10">
    <property type="entry name" value="ABC transporter involved in vitamin B12 uptake, BtuC"/>
    <property type="match status" value="1"/>
</dbReference>
<dbReference type="AlphaFoldDB" id="A0A523BEZ2"/>
<keyword evidence="4" id="KW-1003">Cell membrane</keyword>
<dbReference type="InterPro" id="IPR000522">
    <property type="entry name" value="ABC_transptr_permease_BtuC"/>
</dbReference>
<evidence type="ECO:0000256" key="6">
    <source>
        <dbReference type="ARBA" id="ARBA00022989"/>
    </source>
</evidence>
<dbReference type="PANTHER" id="PTHR30472">
    <property type="entry name" value="FERRIC ENTEROBACTIN TRANSPORT SYSTEM PERMEASE PROTEIN"/>
    <property type="match status" value="1"/>
</dbReference>
<evidence type="ECO:0000256" key="5">
    <source>
        <dbReference type="ARBA" id="ARBA00022692"/>
    </source>
</evidence>
<dbReference type="InterPro" id="IPR037294">
    <property type="entry name" value="ABC_BtuC-like"/>
</dbReference>
<proteinExistence type="inferred from homology"/>
<organism evidence="9 10">
    <name type="scientific">Thermoproteota archaeon</name>
    <dbReference type="NCBI Taxonomy" id="2056631"/>
    <lineage>
        <taxon>Archaea</taxon>
        <taxon>Thermoproteota</taxon>
    </lineage>
</organism>
<protein>
    <submittedName>
        <fullName evidence="9">Iron ABC transporter permease</fullName>
    </submittedName>
</protein>
<reference evidence="9 10" key="1">
    <citation type="journal article" date="2019" name="Nat. Microbiol.">
        <title>Expanding anaerobic alkane metabolism in the domain of Archaea.</title>
        <authorList>
            <person name="Wang Y."/>
            <person name="Wegener G."/>
            <person name="Hou J."/>
            <person name="Wang F."/>
            <person name="Xiao X."/>
        </authorList>
    </citation>
    <scope>NUCLEOTIDE SEQUENCE [LARGE SCALE GENOMIC DNA]</scope>
    <source>
        <strain evidence="9">WYZ-LMO10</strain>
    </source>
</reference>
<gene>
    <name evidence="9" type="ORF">DSO08_01950</name>
</gene>
<sequence length="338" mass="36213">MPPHFKQKRLRFAAYLTTLIFFMSVALITSLMIGSFALSPNEILEILFHPDKNPVAWSIVVNYRVPRMLLASITGFVLGVSGGVIQTLTRNPLADPYITGMSSGAALGAAVAFVIPFLPIYAIPFFAFMGGVSTLLLCMLLAKKANAGPIGFILAGIAVGTFSSALLMIILALVSEKAHGILNWIYGSFSTSTWTEIKVALPVVVPATLYLLAKARDLNLLLLGEEHASQLGVRAKTLWRLTLVASSLAVATCVSFSGIIGFIGLMAPHMVRLLVSSDNRFVLPLAGLTGALLMLLSDDLVRSPMNPIAEIPVGAVTSMMGVPFFVFLLLRRGSRFGM</sequence>
<comment type="similarity">
    <text evidence="2">Belongs to the binding-protein-dependent transport system permease family. FecCD subfamily.</text>
</comment>
<dbReference type="CDD" id="cd06550">
    <property type="entry name" value="TM_ABC_iron-siderophores_like"/>
    <property type="match status" value="1"/>
</dbReference>
<keyword evidence="5 8" id="KW-0812">Transmembrane</keyword>
<keyword evidence="3" id="KW-0813">Transport</keyword>
<feature type="transmembrane region" description="Helical" evidence="8">
    <location>
        <begin position="308"/>
        <end position="330"/>
    </location>
</feature>
<comment type="caution">
    <text evidence="9">The sequence shown here is derived from an EMBL/GenBank/DDBJ whole genome shotgun (WGS) entry which is preliminary data.</text>
</comment>
<evidence type="ECO:0000256" key="2">
    <source>
        <dbReference type="ARBA" id="ARBA00007935"/>
    </source>
</evidence>
<dbReference type="GO" id="GO:0005886">
    <property type="term" value="C:plasma membrane"/>
    <property type="evidence" value="ECO:0007669"/>
    <property type="project" value="UniProtKB-SubCell"/>
</dbReference>
<evidence type="ECO:0000313" key="9">
    <source>
        <dbReference type="EMBL" id="TDA39517.1"/>
    </source>
</evidence>
<dbReference type="EMBL" id="QNVH01000011">
    <property type="protein sequence ID" value="TDA39517.1"/>
    <property type="molecule type" value="Genomic_DNA"/>
</dbReference>
<dbReference type="GO" id="GO:0022857">
    <property type="term" value="F:transmembrane transporter activity"/>
    <property type="evidence" value="ECO:0007669"/>
    <property type="project" value="InterPro"/>
</dbReference>
<accession>A0A523BEZ2</accession>
<evidence type="ECO:0000256" key="8">
    <source>
        <dbReference type="SAM" id="Phobius"/>
    </source>
</evidence>
<feature type="transmembrane region" description="Helical" evidence="8">
    <location>
        <begin position="121"/>
        <end position="142"/>
    </location>
</feature>
<comment type="subcellular location">
    <subcellularLocation>
        <location evidence="1">Cell membrane</location>
        <topology evidence="1">Multi-pass membrane protein</topology>
    </subcellularLocation>
</comment>
<evidence type="ECO:0000256" key="3">
    <source>
        <dbReference type="ARBA" id="ARBA00022448"/>
    </source>
</evidence>
<dbReference type="Pfam" id="PF01032">
    <property type="entry name" value="FecCD"/>
    <property type="match status" value="1"/>
</dbReference>
<dbReference type="SUPFAM" id="SSF81345">
    <property type="entry name" value="ABC transporter involved in vitamin B12 uptake, BtuC"/>
    <property type="match status" value="1"/>
</dbReference>
<feature type="transmembrane region" description="Helical" evidence="8">
    <location>
        <begin position="149"/>
        <end position="174"/>
    </location>
</feature>
<dbReference type="PANTHER" id="PTHR30472:SF25">
    <property type="entry name" value="ABC TRANSPORTER PERMEASE PROTEIN MJ0876-RELATED"/>
    <property type="match status" value="1"/>
</dbReference>
<dbReference type="FunFam" id="1.10.3470.10:FF:000001">
    <property type="entry name" value="Vitamin B12 ABC transporter permease BtuC"/>
    <property type="match status" value="1"/>
</dbReference>
<evidence type="ECO:0000313" key="10">
    <source>
        <dbReference type="Proteomes" id="UP000315399"/>
    </source>
</evidence>
<feature type="transmembrane region" description="Helical" evidence="8">
    <location>
        <begin position="12"/>
        <end position="38"/>
    </location>
</feature>
<evidence type="ECO:0000256" key="1">
    <source>
        <dbReference type="ARBA" id="ARBA00004651"/>
    </source>
</evidence>
<feature type="transmembrane region" description="Helical" evidence="8">
    <location>
        <begin position="243"/>
        <end position="267"/>
    </location>
</feature>
<dbReference type="Proteomes" id="UP000315399">
    <property type="component" value="Unassembled WGS sequence"/>
</dbReference>
<name>A0A523BEZ2_9CREN</name>